<name>A0ABU8H6A7_9SPHN</name>
<dbReference type="Proteomes" id="UP001367771">
    <property type="component" value="Unassembled WGS sequence"/>
</dbReference>
<dbReference type="Pfam" id="PF04341">
    <property type="entry name" value="DUF485"/>
    <property type="match status" value="1"/>
</dbReference>
<keyword evidence="1" id="KW-0812">Transmembrane</keyword>
<dbReference type="RefSeq" id="WP_336545853.1">
    <property type="nucleotide sequence ID" value="NZ_JBBBDM010000010.1"/>
</dbReference>
<dbReference type="InterPro" id="IPR052959">
    <property type="entry name" value="Inner_membrane_assoc"/>
</dbReference>
<proteinExistence type="predicted"/>
<reference evidence="2 3" key="1">
    <citation type="journal article" date="2013" name="Int. J. Syst. Evol. Microbiol.">
        <title>Sphingomonas kyungheensis sp. nov., a bacterium with ginsenoside-converting activity isolated from soil of a ginseng field.</title>
        <authorList>
            <person name="Son H.M."/>
            <person name="Yang J.E."/>
            <person name="Park Y."/>
            <person name="Han C.K."/>
            <person name="Kim S.G."/>
            <person name="Kook M."/>
            <person name="Yi T.H."/>
        </authorList>
    </citation>
    <scope>NUCLEOTIDE SEQUENCE [LARGE SCALE GENOMIC DNA]</scope>
    <source>
        <strain evidence="2 3">LMG 26582</strain>
    </source>
</reference>
<evidence type="ECO:0000313" key="3">
    <source>
        <dbReference type="Proteomes" id="UP001367771"/>
    </source>
</evidence>
<gene>
    <name evidence="2" type="ORF">V8201_15475</name>
</gene>
<protein>
    <submittedName>
        <fullName evidence="2">DUF485 domain-containing protein</fullName>
    </submittedName>
</protein>
<evidence type="ECO:0000256" key="1">
    <source>
        <dbReference type="SAM" id="Phobius"/>
    </source>
</evidence>
<dbReference type="PANTHER" id="PTHR38598:SF1">
    <property type="entry name" value="INNER MEMBRANE PROTEIN YJCH"/>
    <property type="match status" value="1"/>
</dbReference>
<evidence type="ECO:0000313" key="2">
    <source>
        <dbReference type="EMBL" id="MEI5688492.1"/>
    </source>
</evidence>
<keyword evidence="1" id="KW-1133">Transmembrane helix</keyword>
<keyword evidence="3" id="KW-1185">Reference proteome</keyword>
<feature type="transmembrane region" description="Helical" evidence="1">
    <location>
        <begin position="25"/>
        <end position="46"/>
    </location>
</feature>
<dbReference type="EMBL" id="JBBBDM010000010">
    <property type="protein sequence ID" value="MEI5688492.1"/>
    <property type="molecule type" value="Genomic_DNA"/>
</dbReference>
<organism evidence="2 3">
    <name type="scientific">Sphingomonas kyungheensis</name>
    <dbReference type="NCBI Taxonomy" id="1069987"/>
    <lineage>
        <taxon>Bacteria</taxon>
        <taxon>Pseudomonadati</taxon>
        <taxon>Pseudomonadota</taxon>
        <taxon>Alphaproteobacteria</taxon>
        <taxon>Sphingomonadales</taxon>
        <taxon>Sphingomonadaceae</taxon>
        <taxon>Sphingomonas</taxon>
    </lineage>
</organism>
<comment type="caution">
    <text evidence="2">The sequence shown here is derived from an EMBL/GenBank/DDBJ whole genome shotgun (WGS) entry which is preliminary data.</text>
</comment>
<dbReference type="PANTHER" id="PTHR38598">
    <property type="entry name" value="INNER MEMBRANE PROTEIN YJCH"/>
    <property type="match status" value="1"/>
</dbReference>
<keyword evidence="1" id="KW-0472">Membrane</keyword>
<feature type="transmembrane region" description="Helical" evidence="1">
    <location>
        <begin position="58"/>
        <end position="82"/>
    </location>
</feature>
<sequence>MDTAEWARIAADPRYVALVRRRRRFTWGLTGVMLAAYLGFILLIAFDKALLARPIGQGVTSVGIVVGFGVILLAIVLTGLYVRRAAREFDPLSEALRSESRA</sequence>
<dbReference type="InterPro" id="IPR007436">
    <property type="entry name" value="DUF485"/>
</dbReference>
<accession>A0ABU8H6A7</accession>